<dbReference type="EMBL" id="JAFDVH010000003">
    <property type="protein sequence ID" value="KAG7483728.1"/>
    <property type="molecule type" value="Genomic_DNA"/>
</dbReference>
<dbReference type="InterPro" id="IPR001199">
    <property type="entry name" value="Cyt_B5-like_heme/steroid-bd"/>
</dbReference>
<comment type="caution">
    <text evidence="6">The sequence shown here is derived from an EMBL/GenBank/DDBJ whole genome shotgun (WGS) entry which is preliminary data.</text>
</comment>
<protein>
    <recommendedName>
        <fullName evidence="3">Neuferricin</fullName>
    </recommendedName>
    <alternativeName>
        <fullName evidence="4">Cytochrome b5 domain-containing protein 2</fullName>
    </alternativeName>
</protein>
<dbReference type="SMART" id="SM01117">
    <property type="entry name" value="Cyt-b5"/>
    <property type="match status" value="1"/>
</dbReference>
<organism evidence="6 7">
    <name type="scientific">Megalops atlanticus</name>
    <name type="common">Tarpon</name>
    <name type="synonym">Clupea gigantea</name>
    <dbReference type="NCBI Taxonomy" id="7932"/>
    <lineage>
        <taxon>Eukaryota</taxon>
        <taxon>Metazoa</taxon>
        <taxon>Chordata</taxon>
        <taxon>Craniata</taxon>
        <taxon>Vertebrata</taxon>
        <taxon>Euteleostomi</taxon>
        <taxon>Actinopterygii</taxon>
        <taxon>Neopterygii</taxon>
        <taxon>Teleostei</taxon>
        <taxon>Elopiformes</taxon>
        <taxon>Megalopidae</taxon>
        <taxon>Megalops</taxon>
    </lineage>
</organism>
<gene>
    <name evidence="6" type="ORF">MATL_G00041360</name>
</gene>
<dbReference type="GO" id="GO:0012505">
    <property type="term" value="C:endomembrane system"/>
    <property type="evidence" value="ECO:0007669"/>
    <property type="project" value="TreeGrafter"/>
</dbReference>
<dbReference type="Pfam" id="PF00173">
    <property type="entry name" value="Cyt-b5"/>
    <property type="match status" value="1"/>
</dbReference>
<name>A0A9D3TE95_MEGAT</name>
<evidence type="ECO:0000256" key="4">
    <source>
        <dbReference type="ARBA" id="ARBA00042241"/>
    </source>
</evidence>
<comment type="similarity">
    <text evidence="2">Belongs to the cytochrome b5 family. MAPR subfamily.</text>
</comment>
<dbReference type="PANTHER" id="PTHR10281">
    <property type="entry name" value="MEMBRANE-ASSOCIATED PROGESTERONE RECEPTOR COMPONENT-RELATED"/>
    <property type="match status" value="1"/>
</dbReference>
<dbReference type="GO" id="GO:0016020">
    <property type="term" value="C:membrane"/>
    <property type="evidence" value="ECO:0007669"/>
    <property type="project" value="TreeGrafter"/>
</dbReference>
<evidence type="ECO:0000256" key="2">
    <source>
        <dbReference type="ARBA" id="ARBA00038357"/>
    </source>
</evidence>
<reference evidence="6" key="1">
    <citation type="submission" date="2021-01" db="EMBL/GenBank/DDBJ databases">
        <authorList>
            <person name="Zahm M."/>
            <person name="Roques C."/>
            <person name="Cabau C."/>
            <person name="Klopp C."/>
            <person name="Donnadieu C."/>
            <person name="Jouanno E."/>
            <person name="Lampietro C."/>
            <person name="Louis A."/>
            <person name="Herpin A."/>
            <person name="Echchiki A."/>
            <person name="Berthelot C."/>
            <person name="Parey E."/>
            <person name="Roest-Crollius H."/>
            <person name="Braasch I."/>
            <person name="Postlethwait J."/>
            <person name="Bobe J."/>
            <person name="Montfort J."/>
            <person name="Bouchez O."/>
            <person name="Begum T."/>
            <person name="Mejri S."/>
            <person name="Adams A."/>
            <person name="Chen W.-J."/>
            <person name="Guiguen Y."/>
        </authorList>
    </citation>
    <scope>NUCLEOTIDE SEQUENCE</scope>
    <source>
        <strain evidence="6">YG-15Mar2019-1</strain>
        <tissue evidence="6">Brain</tissue>
    </source>
</reference>
<dbReference type="AlphaFoldDB" id="A0A9D3TE95"/>
<feature type="domain" description="Cytochrome b5 heme-binding" evidence="5">
    <location>
        <begin position="4"/>
        <end position="100"/>
    </location>
</feature>
<dbReference type="InterPro" id="IPR050577">
    <property type="entry name" value="MAPR/NEUFC/NENF-like"/>
</dbReference>
<dbReference type="SUPFAM" id="SSF55856">
    <property type="entry name" value="Cytochrome b5-like heme/steroid binding domain"/>
    <property type="match status" value="1"/>
</dbReference>
<accession>A0A9D3TE95</accession>
<evidence type="ECO:0000256" key="3">
    <source>
        <dbReference type="ARBA" id="ARBA00039568"/>
    </source>
</evidence>
<dbReference type="Gene3D" id="3.10.120.10">
    <property type="entry name" value="Cytochrome b5-like heme/steroid binding domain"/>
    <property type="match status" value="1"/>
</dbReference>
<evidence type="ECO:0000313" key="7">
    <source>
        <dbReference type="Proteomes" id="UP001046870"/>
    </source>
</evidence>
<dbReference type="Proteomes" id="UP001046870">
    <property type="component" value="Chromosome 3"/>
</dbReference>
<dbReference type="OrthoDB" id="10257697at2759"/>
<proteinExistence type="inferred from homology"/>
<sequence>MQLFREKDLSLYDGESGSRGLYLSILGQVFDVGKGSKHYGPGGGYHFFAGKDASRAFVTGDFTETGLTDDVSDLTPSQVVALFDWLAFYQRDYEPVGRLIGRYYSENGQPTEALRRVEAALAEGLKLKAEAQTQSKRFPSCNSEWSAATGGRVWCSTASGGVHRDWVGVPRKLFSPGSSRSRCVCVQSSDPTELDNPNLQVYEGCPPLAQSCTIKSF</sequence>
<keyword evidence="7" id="KW-1185">Reference proteome</keyword>
<dbReference type="InterPro" id="IPR036400">
    <property type="entry name" value="Cyt_B5-like_heme/steroid_sf"/>
</dbReference>
<evidence type="ECO:0000259" key="5">
    <source>
        <dbReference type="SMART" id="SM01117"/>
    </source>
</evidence>
<dbReference type="PANTHER" id="PTHR10281:SF4">
    <property type="entry name" value="NEUFERRICIN"/>
    <property type="match status" value="1"/>
</dbReference>
<evidence type="ECO:0000256" key="1">
    <source>
        <dbReference type="ARBA" id="ARBA00037690"/>
    </source>
</evidence>
<evidence type="ECO:0000313" key="6">
    <source>
        <dbReference type="EMBL" id="KAG7483728.1"/>
    </source>
</evidence>
<comment type="function">
    <text evidence="1">Heme-binding protein which promotes neuronal but not astrocyte differentiation.</text>
</comment>